<sequence>MSLLTFFRCPIQDVRLRSVPTAFPLLKQSACLGNMDAMYTAAVILNNGIHVKADDIQVF</sequence>
<dbReference type="Proteomes" id="UP000828390">
    <property type="component" value="Unassembled WGS sequence"/>
</dbReference>
<reference evidence="1" key="2">
    <citation type="submission" date="2020-11" db="EMBL/GenBank/DDBJ databases">
        <authorList>
            <person name="McCartney M.A."/>
            <person name="Auch B."/>
            <person name="Kono T."/>
            <person name="Mallez S."/>
            <person name="Becker A."/>
            <person name="Gohl D.M."/>
            <person name="Silverstein K.A.T."/>
            <person name="Koren S."/>
            <person name="Bechman K.B."/>
            <person name="Herman A."/>
            <person name="Abrahante J.E."/>
            <person name="Garbe J."/>
        </authorList>
    </citation>
    <scope>NUCLEOTIDE SEQUENCE</scope>
    <source>
        <strain evidence="1">Duluth1</strain>
        <tissue evidence="1">Whole animal</tissue>
    </source>
</reference>
<dbReference type="AlphaFoldDB" id="A0A9D4M0G2"/>
<evidence type="ECO:0000313" key="1">
    <source>
        <dbReference type="EMBL" id="KAH3868552.1"/>
    </source>
</evidence>
<protein>
    <submittedName>
        <fullName evidence="1">Uncharacterized protein</fullName>
    </submittedName>
</protein>
<name>A0A9D4M0G2_DREPO</name>
<accession>A0A9D4M0G2</accession>
<dbReference type="EMBL" id="JAIWYP010000002">
    <property type="protein sequence ID" value="KAH3868552.1"/>
    <property type="molecule type" value="Genomic_DNA"/>
</dbReference>
<evidence type="ECO:0000313" key="2">
    <source>
        <dbReference type="Proteomes" id="UP000828390"/>
    </source>
</evidence>
<reference evidence="1" key="1">
    <citation type="journal article" date="2019" name="bioRxiv">
        <title>The Genome of the Zebra Mussel, Dreissena polymorpha: A Resource for Invasive Species Research.</title>
        <authorList>
            <person name="McCartney M.A."/>
            <person name="Auch B."/>
            <person name="Kono T."/>
            <person name="Mallez S."/>
            <person name="Zhang Y."/>
            <person name="Obille A."/>
            <person name="Becker A."/>
            <person name="Abrahante J.E."/>
            <person name="Garbe J."/>
            <person name="Badalamenti J.P."/>
            <person name="Herman A."/>
            <person name="Mangelson H."/>
            <person name="Liachko I."/>
            <person name="Sullivan S."/>
            <person name="Sone E.D."/>
            <person name="Koren S."/>
            <person name="Silverstein K.A.T."/>
            <person name="Beckman K.B."/>
            <person name="Gohl D.M."/>
        </authorList>
    </citation>
    <scope>NUCLEOTIDE SEQUENCE</scope>
    <source>
        <strain evidence="1">Duluth1</strain>
        <tissue evidence="1">Whole animal</tissue>
    </source>
</reference>
<gene>
    <name evidence="1" type="ORF">DPMN_031701</name>
</gene>
<comment type="caution">
    <text evidence="1">The sequence shown here is derived from an EMBL/GenBank/DDBJ whole genome shotgun (WGS) entry which is preliminary data.</text>
</comment>
<organism evidence="1 2">
    <name type="scientific">Dreissena polymorpha</name>
    <name type="common">Zebra mussel</name>
    <name type="synonym">Mytilus polymorpha</name>
    <dbReference type="NCBI Taxonomy" id="45954"/>
    <lineage>
        <taxon>Eukaryota</taxon>
        <taxon>Metazoa</taxon>
        <taxon>Spiralia</taxon>
        <taxon>Lophotrochozoa</taxon>
        <taxon>Mollusca</taxon>
        <taxon>Bivalvia</taxon>
        <taxon>Autobranchia</taxon>
        <taxon>Heteroconchia</taxon>
        <taxon>Euheterodonta</taxon>
        <taxon>Imparidentia</taxon>
        <taxon>Neoheterodontei</taxon>
        <taxon>Myida</taxon>
        <taxon>Dreissenoidea</taxon>
        <taxon>Dreissenidae</taxon>
        <taxon>Dreissena</taxon>
    </lineage>
</organism>
<keyword evidence="2" id="KW-1185">Reference proteome</keyword>
<proteinExistence type="predicted"/>